<dbReference type="GO" id="GO:0006338">
    <property type="term" value="P:chromatin remodeling"/>
    <property type="evidence" value="ECO:0007669"/>
    <property type="project" value="InterPro"/>
</dbReference>
<feature type="non-terminal residue" evidence="7">
    <location>
        <position position="431"/>
    </location>
</feature>
<evidence type="ECO:0000256" key="5">
    <source>
        <dbReference type="ARBA" id="ARBA00023242"/>
    </source>
</evidence>
<sequence>HEELVEKERNQVPHEGYQTRGQGTISSVQLNGDDSTSGARMKPQPTTKLAERKGKSAEAAEARRQKNLEAAKQRATAKLEKRTAWWKSVDYSSWSVFREESPEDERPNSSLEVDDDLFHVDGSLSETKADLIPPDIYYIIGDASEPLQHFSTTTYPTPAFVCLTVDQSGSWPESGFFRALARRTLVPKKAYELSSTMEDLNLGDCHLVPVFPNPADNSVTLSIRTFNDVLLIADSAHQKLPVDINFCGLLVAQRHSRRSQSYGDPPELLLDALERSLRSLGKACRCLKQCSVHVPHLGHGSRSFQWYSVERLLWKHLVERNRVPVYVYYYHRKANSSDPNSPNTPGTSTAVAFSSKRSLVESPSSLNEPFSKLLKSRHLINLFTRKVFYFWFKEGDSSCMEVASRLDHGLKQLKRIVFAYPFCSDLCYILG</sequence>
<reference evidence="7 8" key="1">
    <citation type="submission" date="2019-07" db="EMBL/GenBank/DDBJ databases">
        <title>Annotation for the trematode Paragonimus westermani.</title>
        <authorList>
            <person name="Choi Y.-J."/>
        </authorList>
    </citation>
    <scope>NUCLEOTIDE SEQUENCE [LARGE SCALE GENOMIC DNA]</scope>
    <source>
        <strain evidence="7">180907_Pwestermani</strain>
    </source>
</reference>
<name>A0A8T0DFQ0_9TREM</name>
<dbReference type="InterPro" id="IPR031053">
    <property type="entry name" value="ALC1"/>
</dbReference>
<feature type="compositionally biased region" description="Basic and acidic residues" evidence="6">
    <location>
        <begin position="1"/>
        <end position="12"/>
    </location>
</feature>
<proteinExistence type="inferred from homology"/>
<organism evidence="7 8">
    <name type="scientific">Paragonimus westermani</name>
    <dbReference type="NCBI Taxonomy" id="34504"/>
    <lineage>
        <taxon>Eukaryota</taxon>
        <taxon>Metazoa</taxon>
        <taxon>Spiralia</taxon>
        <taxon>Lophotrochozoa</taxon>
        <taxon>Platyhelminthes</taxon>
        <taxon>Trematoda</taxon>
        <taxon>Digenea</taxon>
        <taxon>Plagiorchiida</taxon>
        <taxon>Troglotremata</taxon>
        <taxon>Troglotrematidae</taxon>
        <taxon>Paragonimus</taxon>
    </lineage>
</organism>
<evidence type="ECO:0000256" key="2">
    <source>
        <dbReference type="ARBA" id="ARBA00007025"/>
    </source>
</evidence>
<dbReference type="Gene3D" id="3.40.220.10">
    <property type="entry name" value="Leucine Aminopeptidase, subunit E, domain 1"/>
    <property type="match status" value="1"/>
</dbReference>
<feature type="compositionally biased region" description="Polar residues" evidence="6">
    <location>
        <begin position="19"/>
        <end position="38"/>
    </location>
</feature>
<dbReference type="AlphaFoldDB" id="A0A8T0DFQ0"/>
<evidence type="ECO:0000313" key="7">
    <source>
        <dbReference type="EMBL" id="KAF8566232.1"/>
    </source>
</evidence>
<keyword evidence="4" id="KW-0067">ATP-binding</keyword>
<evidence type="ECO:0000256" key="3">
    <source>
        <dbReference type="ARBA" id="ARBA00022741"/>
    </source>
</evidence>
<dbReference type="SUPFAM" id="SSF52949">
    <property type="entry name" value="Macro domain-like"/>
    <property type="match status" value="1"/>
</dbReference>
<dbReference type="GO" id="GO:0005634">
    <property type="term" value="C:nucleus"/>
    <property type="evidence" value="ECO:0007669"/>
    <property type="project" value="UniProtKB-SubCell"/>
</dbReference>
<dbReference type="InterPro" id="IPR043472">
    <property type="entry name" value="Macro_dom-like"/>
</dbReference>
<evidence type="ECO:0000256" key="6">
    <source>
        <dbReference type="SAM" id="MobiDB-lite"/>
    </source>
</evidence>
<dbReference type="GO" id="GO:0006281">
    <property type="term" value="P:DNA repair"/>
    <property type="evidence" value="ECO:0007669"/>
    <property type="project" value="InterPro"/>
</dbReference>
<dbReference type="EMBL" id="JTDF01005437">
    <property type="protein sequence ID" value="KAF8566232.1"/>
    <property type="molecule type" value="Genomic_DNA"/>
</dbReference>
<comment type="similarity">
    <text evidence="2">Belongs to the SNF2/RAD54 helicase family.</text>
</comment>
<feature type="region of interest" description="Disordered" evidence="6">
    <location>
        <begin position="1"/>
        <end position="74"/>
    </location>
</feature>
<comment type="caution">
    <text evidence="7">The sequence shown here is derived from an EMBL/GenBank/DDBJ whole genome shotgun (WGS) entry which is preliminary data.</text>
</comment>
<dbReference type="Proteomes" id="UP000699462">
    <property type="component" value="Unassembled WGS sequence"/>
</dbReference>
<evidence type="ECO:0000313" key="8">
    <source>
        <dbReference type="Proteomes" id="UP000699462"/>
    </source>
</evidence>
<evidence type="ECO:0000256" key="4">
    <source>
        <dbReference type="ARBA" id="ARBA00022840"/>
    </source>
</evidence>
<dbReference type="GO" id="GO:0005524">
    <property type="term" value="F:ATP binding"/>
    <property type="evidence" value="ECO:0007669"/>
    <property type="project" value="UniProtKB-KW"/>
</dbReference>
<evidence type="ECO:0000256" key="1">
    <source>
        <dbReference type="ARBA" id="ARBA00004123"/>
    </source>
</evidence>
<keyword evidence="3" id="KW-0547">Nucleotide-binding</keyword>
<feature type="compositionally biased region" description="Basic and acidic residues" evidence="6">
    <location>
        <begin position="49"/>
        <end position="74"/>
    </location>
</feature>
<keyword evidence="5" id="KW-0539">Nucleus</keyword>
<gene>
    <name evidence="7" type="ORF">P879_09618</name>
</gene>
<comment type="subcellular location">
    <subcellularLocation>
        <location evidence="1">Nucleus</location>
    </subcellularLocation>
</comment>
<keyword evidence="8" id="KW-1185">Reference proteome</keyword>
<dbReference type="PANTHER" id="PTHR47157:SF1">
    <property type="entry name" value="CHROMODOMAIN-HELICASE-DNA-BINDING PROTEIN 1-LIKE"/>
    <property type="match status" value="1"/>
</dbReference>
<dbReference type="OrthoDB" id="5857104at2759"/>
<dbReference type="GO" id="GO:0003678">
    <property type="term" value="F:DNA helicase activity"/>
    <property type="evidence" value="ECO:0007669"/>
    <property type="project" value="InterPro"/>
</dbReference>
<accession>A0A8T0DFQ0</accession>
<dbReference type="PANTHER" id="PTHR47157">
    <property type="entry name" value="CHROMODOMAIN-HELICASE-DNA-BINDING PROTEIN 1-LIKE"/>
    <property type="match status" value="1"/>
</dbReference>
<protein>
    <submittedName>
        <fullName evidence="7">Uncharacterized protein</fullName>
    </submittedName>
</protein>